<proteinExistence type="predicted"/>
<organism evidence="1 2">
    <name type="scientific">Lineolata rhizophorae</name>
    <dbReference type="NCBI Taxonomy" id="578093"/>
    <lineage>
        <taxon>Eukaryota</taxon>
        <taxon>Fungi</taxon>
        <taxon>Dikarya</taxon>
        <taxon>Ascomycota</taxon>
        <taxon>Pezizomycotina</taxon>
        <taxon>Dothideomycetes</taxon>
        <taxon>Dothideomycetes incertae sedis</taxon>
        <taxon>Lineolatales</taxon>
        <taxon>Lineolataceae</taxon>
        <taxon>Lineolata</taxon>
    </lineage>
</organism>
<accession>A0A6A6P727</accession>
<reference evidence="1" key="1">
    <citation type="journal article" date="2020" name="Stud. Mycol.">
        <title>101 Dothideomycetes genomes: a test case for predicting lifestyles and emergence of pathogens.</title>
        <authorList>
            <person name="Haridas S."/>
            <person name="Albert R."/>
            <person name="Binder M."/>
            <person name="Bloem J."/>
            <person name="Labutti K."/>
            <person name="Salamov A."/>
            <person name="Andreopoulos B."/>
            <person name="Baker S."/>
            <person name="Barry K."/>
            <person name="Bills G."/>
            <person name="Bluhm B."/>
            <person name="Cannon C."/>
            <person name="Castanera R."/>
            <person name="Culley D."/>
            <person name="Daum C."/>
            <person name="Ezra D."/>
            <person name="Gonzalez J."/>
            <person name="Henrissat B."/>
            <person name="Kuo A."/>
            <person name="Liang C."/>
            <person name="Lipzen A."/>
            <person name="Lutzoni F."/>
            <person name="Magnuson J."/>
            <person name="Mondo S."/>
            <person name="Nolan M."/>
            <person name="Ohm R."/>
            <person name="Pangilinan J."/>
            <person name="Park H.-J."/>
            <person name="Ramirez L."/>
            <person name="Alfaro M."/>
            <person name="Sun H."/>
            <person name="Tritt A."/>
            <person name="Yoshinaga Y."/>
            <person name="Zwiers L.-H."/>
            <person name="Turgeon B."/>
            <person name="Goodwin S."/>
            <person name="Spatafora J."/>
            <person name="Crous P."/>
            <person name="Grigoriev I."/>
        </authorList>
    </citation>
    <scope>NUCLEOTIDE SEQUENCE</scope>
    <source>
        <strain evidence="1">ATCC 16933</strain>
    </source>
</reference>
<dbReference type="GO" id="GO:0006508">
    <property type="term" value="P:proteolysis"/>
    <property type="evidence" value="ECO:0007669"/>
    <property type="project" value="InterPro"/>
</dbReference>
<keyword evidence="2" id="KW-1185">Reference proteome</keyword>
<dbReference type="EMBL" id="MU001675">
    <property type="protein sequence ID" value="KAF2459679.1"/>
    <property type="molecule type" value="Genomic_DNA"/>
</dbReference>
<dbReference type="OrthoDB" id="1896086at2759"/>
<dbReference type="InterPro" id="IPR036852">
    <property type="entry name" value="Peptidase_S8/S53_dom_sf"/>
</dbReference>
<dbReference type="SUPFAM" id="SSF52743">
    <property type="entry name" value="Subtilisin-like"/>
    <property type="match status" value="1"/>
</dbReference>
<dbReference type="Gene3D" id="3.40.50.200">
    <property type="entry name" value="Peptidase S8/S53 domain"/>
    <property type="match status" value="1"/>
</dbReference>
<dbReference type="AlphaFoldDB" id="A0A6A6P727"/>
<evidence type="ECO:0000313" key="2">
    <source>
        <dbReference type="Proteomes" id="UP000799766"/>
    </source>
</evidence>
<name>A0A6A6P727_9PEZI</name>
<evidence type="ECO:0000313" key="1">
    <source>
        <dbReference type="EMBL" id="KAF2459679.1"/>
    </source>
</evidence>
<gene>
    <name evidence="1" type="ORF">BDY21DRAFT_338918</name>
</gene>
<dbReference type="GO" id="GO:0004252">
    <property type="term" value="F:serine-type endopeptidase activity"/>
    <property type="evidence" value="ECO:0007669"/>
    <property type="project" value="InterPro"/>
</dbReference>
<dbReference type="Proteomes" id="UP000799766">
    <property type="component" value="Unassembled WGS sequence"/>
</dbReference>
<sequence length="132" mass="14813">MTSLWKISRGHFPGPRSTSCSRSRHRVACLAAGTKFGVASNANLHLLKYRESYHLAGNPNIFPIEPSRPPAIIAAMKLVMQRIREHNTQDKAVVNLSFGQPLTTDARDTQKSLKDAEENMKSSWLLLGMKRR</sequence>
<protein>
    <submittedName>
        <fullName evidence="1">Uncharacterized protein</fullName>
    </submittedName>
</protein>